<keyword evidence="1" id="KW-1185">Reference proteome</keyword>
<evidence type="ECO:0000313" key="1">
    <source>
        <dbReference type="Proteomes" id="UP000887565"/>
    </source>
</evidence>
<evidence type="ECO:0000313" key="2">
    <source>
        <dbReference type="WBParaSite" id="nRc.2.0.1.t06361-RA"/>
    </source>
</evidence>
<dbReference type="AlphaFoldDB" id="A0A915HYL7"/>
<dbReference type="WBParaSite" id="nRc.2.0.1.t06361-RA">
    <property type="protein sequence ID" value="nRc.2.0.1.t06361-RA"/>
    <property type="gene ID" value="nRc.2.0.1.g06361"/>
</dbReference>
<accession>A0A915HYL7</accession>
<sequence length="76" mass="8743">MLARCRAGLVGGPFPIMRADQNRFYDKSSGIFIRCTANGALYFCLGQRNDTVEEPTWSRNRNSRRYDMVGETPHNR</sequence>
<name>A0A915HYL7_ROMCU</name>
<reference evidence="2" key="1">
    <citation type="submission" date="2022-11" db="UniProtKB">
        <authorList>
            <consortium name="WormBaseParasite"/>
        </authorList>
    </citation>
    <scope>IDENTIFICATION</scope>
</reference>
<dbReference type="Proteomes" id="UP000887565">
    <property type="component" value="Unplaced"/>
</dbReference>
<proteinExistence type="predicted"/>
<organism evidence="1 2">
    <name type="scientific">Romanomermis culicivorax</name>
    <name type="common">Nematode worm</name>
    <dbReference type="NCBI Taxonomy" id="13658"/>
    <lineage>
        <taxon>Eukaryota</taxon>
        <taxon>Metazoa</taxon>
        <taxon>Ecdysozoa</taxon>
        <taxon>Nematoda</taxon>
        <taxon>Enoplea</taxon>
        <taxon>Dorylaimia</taxon>
        <taxon>Mermithida</taxon>
        <taxon>Mermithoidea</taxon>
        <taxon>Mermithidae</taxon>
        <taxon>Romanomermis</taxon>
    </lineage>
</organism>
<protein>
    <submittedName>
        <fullName evidence="2">MHC class I antigen</fullName>
    </submittedName>
</protein>